<dbReference type="EMBL" id="CP003537">
    <property type="protein sequence ID" value="AGH95867.1"/>
    <property type="molecule type" value="Genomic_DNA"/>
</dbReference>
<gene>
    <name evidence="2" type="ORF">A11Q_1651</name>
</gene>
<accession>M4V8Y5</accession>
<proteinExistence type="predicted"/>
<keyword evidence="3" id="KW-1185">Reference proteome</keyword>
<dbReference type="Proteomes" id="UP000012040">
    <property type="component" value="Chromosome"/>
</dbReference>
<keyword evidence="1" id="KW-0175">Coiled coil</keyword>
<dbReference type="AlphaFoldDB" id="M4V8Y5"/>
<dbReference type="HOGENOM" id="CLU_2680248_0_0_7"/>
<evidence type="ECO:0000256" key="1">
    <source>
        <dbReference type="SAM" id="Coils"/>
    </source>
</evidence>
<dbReference type="RefSeq" id="WP_015470357.1">
    <property type="nucleotide sequence ID" value="NC_020813.1"/>
</dbReference>
<sequence>MKENMQIENQVEITSEDMASDLAFADMVAYNEMADQTAVKINLIQQIHQQLDQLDELSNKRQFMLKEILQHIAD</sequence>
<dbReference type="KEGG" id="bex:A11Q_1651"/>
<dbReference type="PATRIC" id="fig|1184267.3.peg.1673"/>
<evidence type="ECO:0000313" key="2">
    <source>
        <dbReference type="EMBL" id="AGH95867.1"/>
    </source>
</evidence>
<reference evidence="2 3" key="1">
    <citation type="journal article" date="2013" name="ISME J.">
        <title>By their genes ye shall know them: genomic signatures of predatory bacteria.</title>
        <authorList>
            <person name="Pasternak Z."/>
            <person name="Pietrokovski S."/>
            <person name="Rotem O."/>
            <person name="Gophna U."/>
            <person name="Lurie-Weinberger M.N."/>
            <person name="Jurkevitch E."/>
        </authorList>
    </citation>
    <scope>NUCLEOTIDE SEQUENCE [LARGE SCALE GENOMIC DNA]</scope>
    <source>
        <strain evidence="2 3">JSS</strain>
    </source>
</reference>
<protein>
    <submittedName>
        <fullName evidence="2">Uncharacterized protein</fullName>
    </submittedName>
</protein>
<name>M4V8Y5_9BACT</name>
<evidence type="ECO:0000313" key="3">
    <source>
        <dbReference type="Proteomes" id="UP000012040"/>
    </source>
</evidence>
<feature type="coiled-coil region" evidence="1">
    <location>
        <begin position="40"/>
        <end position="67"/>
    </location>
</feature>
<organism evidence="2 3">
    <name type="scientific">Pseudobdellovibrio exovorus JSS</name>
    <dbReference type="NCBI Taxonomy" id="1184267"/>
    <lineage>
        <taxon>Bacteria</taxon>
        <taxon>Pseudomonadati</taxon>
        <taxon>Bdellovibrionota</taxon>
        <taxon>Bdellovibrionia</taxon>
        <taxon>Bdellovibrionales</taxon>
        <taxon>Pseudobdellovibrionaceae</taxon>
        <taxon>Pseudobdellovibrio</taxon>
    </lineage>
</organism>